<dbReference type="InterPro" id="IPR000655">
    <property type="entry name" value="Cro-like"/>
</dbReference>
<evidence type="ECO:0000313" key="2">
    <source>
        <dbReference type="EMBL" id="AXF76641.1"/>
    </source>
</evidence>
<organism evidence="2 3">
    <name type="scientific">Erwinia tracheiphila</name>
    <dbReference type="NCBI Taxonomy" id="65700"/>
    <lineage>
        <taxon>Bacteria</taxon>
        <taxon>Pseudomonadati</taxon>
        <taxon>Pseudomonadota</taxon>
        <taxon>Gammaproteobacteria</taxon>
        <taxon>Enterobacterales</taxon>
        <taxon>Erwiniaceae</taxon>
        <taxon>Erwinia</taxon>
    </lineage>
</organism>
<dbReference type="InterPro" id="IPR001387">
    <property type="entry name" value="Cro/C1-type_HTH"/>
</dbReference>
<gene>
    <name evidence="2" type="ORF">AV903_12275</name>
</gene>
<reference evidence="2 3" key="1">
    <citation type="submission" date="2016-01" db="EMBL/GenBank/DDBJ databases">
        <authorList>
            <person name="Oliw E.H."/>
        </authorList>
    </citation>
    <scope>NUCLEOTIDE SEQUENCE [LARGE SCALE GENOMIC DNA]</scope>
    <source>
        <strain evidence="2 3">MDcuke</strain>
    </source>
</reference>
<dbReference type="GO" id="GO:0006355">
    <property type="term" value="P:regulation of DNA-templated transcription"/>
    <property type="evidence" value="ECO:0007669"/>
    <property type="project" value="InterPro"/>
</dbReference>
<dbReference type="PRINTS" id="PR00030">
    <property type="entry name" value="HTHCRO"/>
</dbReference>
<dbReference type="RefSeq" id="WP_233480253.1">
    <property type="nucleotide sequence ID" value="NZ_CP013970.1"/>
</dbReference>
<dbReference type="Gene3D" id="1.10.260.40">
    <property type="entry name" value="lambda repressor-like DNA-binding domains"/>
    <property type="match status" value="1"/>
</dbReference>
<dbReference type="CDD" id="cd00093">
    <property type="entry name" value="HTH_XRE"/>
    <property type="match status" value="1"/>
</dbReference>
<name>A0A345CT74_9GAMM</name>
<proteinExistence type="predicted"/>
<dbReference type="SMART" id="SM00530">
    <property type="entry name" value="HTH_XRE"/>
    <property type="match status" value="1"/>
</dbReference>
<feature type="domain" description="HTH cro/C1-type" evidence="1">
    <location>
        <begin position="8"/>
        <end position="61"/>
    </location>
</feature>
<protein>
    <submittedName>
        <fullName evidence="2">XRE family transcriptional regulator</fullName>
    </submittedName>
</protein>
<dbReference type="SUPFAM" id="SSF47413">
    <property type="entry name" value="lambda repressor-like DNA-binding domains"/>
    <property type="match status" value="1"/>
</dbReference>
<dbReference type="AlphaFoldDB" id="A0A345CT74"/>
<dbReference type="Proteomes" id="UP000264980">
    <property type="component" value="Chromosome"/>
</dbReference>
<dbReference type="EMBL" id="CP013970">
    <property type="protein sequence ID" value="AXF76641.1"/>
    <property type="molecule type" value="Genomic_DNA"/>
</dbReference>
<accession>A0A345CT74</accession>
<evidence type="ECO:0000313" key="3">
    <source>
        <dbReference type="Proteomes" id="UP000264980"/>
    </source>
</evidence>
<dbReference type="Pfam" id="PF01381">
    <property type="entry name" value="HTH_3"/>
    <property type="match status" value="1"/>
</dbReference>
<dbReference type="PROSITE" id="PS50943">
    <property type="entry name" value="HTH_CROC1"/>
    <property type="match status" value="1"/>
</dbReference>
<evidence type="ECO:0000259" key="1">
    <source>
        <dbReference type="PROSITE" id="PS50943"/>
    </source>
</evidence>
<dbReference type="GO" id="GO:0003677">
    <property type="term" value="F:DNA binding"/>
    <property type="evidence" value="ECO:0007669"/>
    <property type="project" value="InterPro"/>
</dbReference>
<sequence>MDTFSQRLKQKRLERNMTQAQLADKAGMRQQSIQSIESGVTKRSRFLFELAAALQCDANWLMNGTKRNKAA</sequence>
<dbReference type="InterPro" id="IPR010982">
    <property type="entry name" value="Lambda_DNA-bd_dom_sf"/>
</dbReference>